<dbReference type="PANTHER" id="PTHR44117">
    <property type="entry name" value="INTRAFLAGELLAR TRANSPORT PROTEIN 88 HOMOLOG"/>
    <property type="match status" value="1"/>
</dbReference>
<keyword evidence="1" id="KW-0802">TPR repeat</keyword>
<evidence type="ECO:0000256" key="1">
    <source>
        <dbReference type="PROSITE-ProRule" id="PRU00339"/>
    </source>
</evidence>
<dbReference type="Gene3D" id="1.25.40.10">
    <property type="entry name" value="Tetratricopeptide repeat domain"/>
    <property type="match status" value="1"/>
</dbReference>
<organism evidence="3 4">
    <name type="scientific">Dryococelus australis</name>
    <dbReference type="NCBI Taxonomy" id="614101"/>
    <lineage>
        <taxon>Eukaryota</taxon>
        <taxon>Metazoa</taxon>
        <taxon>Ecdysozoa</taxon>
        <taxon>Arthropoda</taxon>
        <taxon>Hexapoda</taxon>
        <taxon>Insecta</taxon>
        <taxon>Pterygota</taxon>
        <taxon>Neoptera</taxon>
        <taxon>Polyneoptera</taxon>
        <taxon>Phasmatodea</taxon>
        <taxon>Verophasmatodea</taxon>
        <taxon>Anareolatae</taxon>
        <taxon>Phasmatidae</taxon>
        <taxon>Eurycanthinae</taxon>
        <taxon>Dryococelus</taxon>
    </lineage>
</organism>
<feature type="region of interest" description="Disordered" evidence="2">
    <location>
        <begin position="123"/>
        <end position="145"/>
    </location>
</feature>
<proteinExistence type="predicted"/>
<gene>
    <name evidence="3" type="ORF">PR048_030416</name>
</gene>
<dbReference type="InterPro" id="IPR011990">
    <property type="entry name" value="TPR-like_helical_dom_sf"/>
</dbReference>
<dbReference type="Proteomes" id="UP001159363">
    <property type="component" value="Chromosome 13"/>
</dbReference>
<dbReference type="PROSITE" id="PS50005">
    <property type="entry name" value="TPR"/>
    <property type="match status" value="1"/>
</dbReference>
<dbReference type="PROSITE" id="PS50293">
    <property type="entry name" value="TPR_REGION"/>
    <property type="match status" value="1"/>
</dbReference>
<dbReference type="SMART" id="SM00028">
    <property type="entry name" value="TPR"/>
    <property type="match status" value="2"/>
</dbReference>
<dbReference type="InterPro" id="IPR019734">
    <property type="entry name" value="TPR_rpt"/>
</dbReference>
<protein>
    <submittedName>
        <fullName evidence="3">Uncharacterized protein</fullName>
    </submittedName>
</protein>
<evidence type="ECO:0000256" key="2">
    <source>
        <dbReference type="SAM" id="MobiDB-lite"/>
    </source>
</evidence>
<evidence type="ECO:0000313" key="4">
    <source>
        <dbReference type="Proteomes" id="UP001159363"/>
    </source>
</evidence>
<sequence>MCAALPWHAVELCGLGWRERCLGPAVQSHFEGCRCDVTWRIWVNSTSWTDVSVIASNIAPAYHVAMCSTSSVLWGSDLPKELNIASKMGQSRYREGTSFSIRQNTTSQDGFIRPMTAVRGAGYTSHRPGTSFDPLNQAMKGPSPQMEIKKEETCTFPEMCRPEERIKKLERRITELIEESCLANSRFEDKVALDLAKEASAKERSLIRLQEQTGLSESHNMALTFSVMFNLATQYAANDMYSEALNTYQVITKNRMFNNGNRLKVNMGNIYFRQGQYTKAVKMYRMALDQVPNTHKYLRSSCYSLLLCTE</sequence>
<dbReference type="PANTHER" id="PTHR44117:SF1">
    <property type="entry name" value="INTRAFLAGELLAR TRANSPORT PROTEIN 88 HOMOLOG"/>
    <property type="match status" value="1"/>
</dbReference>
<comment type="caution">
    <text evidence="3">The sequence shown here is derived from an EMBL/GenBank/DDBJ whole genome shotgun (WGS) entry which is preliminary data.</text>
</comment>
<evidence type="ECO:0000313" key="3">
    <source>
        <dbReference type="EMBL" id="KAJ8868875.1"/>
    </source>
</evidence>
<dbReference type="SUPFAM" id="SSF48452">
    <property type="entry name" value="TPR-like"/>
    <property type="match status" value="1"/>
</dbReference>
<keyword evidence="4" id="KW-1185">Reference proteome</keyword>
<reference evidence="3 4" key="1">
    <citation type="submission" date="2023-02" db="EMBL/GenBank/DDBJ databases">
        <title>LHISI_Scaffold_Assembly.</title>
        <authorList>
            <person name="Stuart O.P."/>
            <person name="Cleave R."/>
            <person name="Magrath M.J.L."/>
            <person name="Mikheyev A.S."/>
        </authorList>
    </citation>
    <scope>NUCLEOTIDE SEQUENCE [LARGE SCALE GENOMIC DNA]</scope>
    <source>
        <strain evidence="3">Daus_M_001</strain>
        <tissue evidence="3">Leg muscle</tissue>
    </source>
</reference>
<dbReference type="Pfam" id="PF00515">
    <property type="entry name" value="TPR_1"/>
    <property type="match status" value="1"/>
</dbReference>
<accession>A0ABQ9G8X8</accession>
<feature type="repeat" description="TPR" evidence="1">
    <location>
        <begin position="261"/>
        <end position="294"/>
    </location>
</feature>
<name>A0ABQ9G8X8_9NEOP</name>
<dbReference type="EMBL" id="JARBHB010000014">
    <property type="protein sequence ID" value="KAJ8868875.1"/>
    <property type="molecule type" value="Genomic_DNA"/>
</dbReference>